<gene>
    <name evidence="1" type="ORF">SAMN05421663_106169</name>
</gene>
<sequence length="100" mass="11834">MGYYDHFDASTDFRKHTDKYRVGRGEQGVLMVEPYKSETLPHWRFKTSEIKKNPAEDVCGIPQAGRYYRDEYDKEEYPDGQYPGSSLCPLQRLQKYKVED</sequence>
<name>A0A1G6RRN8_9BACI</name>
<dbReference type="Proteomes" id="UP000198666">
    <property type="component" value="Unassembled WGS sequence"/>
</dbReference>
<dbReference type="Pfam" id="PF14328">
    <property type="entry name" value="DUF4385"/>
    <property type="match status" value="1"/>
</dbReference>
<dbReference type="InterPro" id="IPR025494">
    <property type="entry name" value="DUF4385"/>
</dbReference>
<dbReference type="AlphaFoldDB" id="A0A1G6RRN8"/>
<accession>A0A1G6RRN8</accession>
<dbReference type="STRING" id="361279.SAMN05421663_106169"/>
<evidence type="ECO:0000313" key="1">
    <source>
        <dbReference type="EMBL" id="SDD07289.1"/>
    </source>
</evidence>
<dbReference type="EMBL" id="FMZB01000006">
    <property type="protein sequence ID" value="SDD07289.1"/>
    <property type="molecule type" value="Genomic_DNA"/>
</dbReference>
<evidence type="ECO:0000313" key="2">
    <source>
        <dbReference type="Proteomes" id="UP000198666"/>
    </source>
</evidence>
<proteinExistence type="predicted"/>
<organism evidence="1 2">
    <name type="scientific">Terribacillus halophilus</name>
    <dbReference type="NCBI Taxonomy" id="361279"/>
    <lineage>
        <taxon>Bacteria</taxon>
        <taxon>Bacillati</taxon>
        <taxon>Bacillota</taxon>
        <taxon>Bacilli</taxon>
        <taxon>Bacillales</taxon>
        <taxon>Bacillaceae</taxon>
        <taxon>Terribacillus</taxon>
    </lineage>
</organism>
<reference evidence="2" key="1">
    <citation type="submission" date="2016-10" db="EMBL/GenBank/DDBJ databases">
        <authorList>
            <person name="Varghese N."/>
            <person name="Submissions S."/>
        </authorList>
    </citation>
    <scope>NUCLEOTIDE SEQUENCE [LARGE SCALE GENOMIC DNA]</scope>
    <source>
        <strain evidence="2">DSM 21620</strain>
    </source>
</reference>
<keyword evidence="2" id="KW-1185">Reference proteome</keyword>
<protein>
    <submittedName>
        <fullName evidence="1">Uncharacterized protein</fullName>
    </submittedName>
</protein>